<organism evidence="2 3">
    <name type="scientific">Luteimonas aestuarii</name>
    <dbReference type="NCBI Taxonomy" id="453837"/>
    <lineage>
        <taxon>Bacteria</taxon>
        <taxon>Pseudomonadati</taxon>
        <taxon>Pseudomonadota</taxon>
        <taxon>Gammaproteobacteria</taxon>
        <taxon>Lysobacterales</taxon>
        <taxon>Lysobacteraceae</taxon>
        <taxon>Luteimonas</taxon>
    </lineage>
</organism>
<sequence>MTIELQRTEEQYLALQATAVDRELERAAAGLPPPTVSTKAAAKFLGVHFDTLGEWRRRSPPLGPPFQKGAGQVGGGLNQHVRYLYSDLVEWQQARIGKSAKERRLQNDLDLAQQRVRELELELSLRHAKEELTKLQKKLGRIANLATLQDVAVVSHDWALVGDRIAGHVLAVDDATLAQALAEGNVWEGTVEGALAQPWINTESRQPYQDAFVGVLTSTQHAIEAARSRQRASDLEERLGGGAVVADPVRPFAKDP</sequence>
<name>A0A4R5U4L5_9GAMM</name>
<evidence type="ECO:0000313" key="3">
    <source>
        <dbReference type="Proteomes" id="UP000294796"/>
    </source>
</evidence>
<dbReference type="RefSeq" id="WP_133320424.1">
    <property type="nucleotide sequence ID" value="NZ_SMTF01000001.1"/>
</dbReference>
<protein>
    <submittedName>
        <fullName evidence="2">Nucleotide-binding protein</fullName>
    </submittedName>
</protein>
<reference evidence="2 3" key="1">
    <citation type="submission" date="2019-03" db="EMBL/GenBank/DDBJ databases">
        <title>Luteimonas zhaokaii sp.nov., isolated from the rectal contents of Plateau pika in Yushu, Qinghai Province, China.</title>
        <authorList>
            <person name="Zhang G."/>
        </authorList>
    </citation>
    <scope>NUCLEOTIDE SEQUENCE [LARGE SCALE GENOMIC DNA]</scope>
    <source>
        <strain evidence="2 3">B9</strain>
    </source>
</reference>
<keyword evidence="3" id="KW-1185">Reference proteome</keyword>
<proteinExistence type="predicted"/>
<dbReference type="Proteomes" id="UP000294796">
    <property type="component" value="Unassembled WGS sequence"/>
</dbReference>
<dbReference type="AlphaFoldDB" id="A0A4R5U4L5"/>
<dbReference type="SUPFAM" id="SSF55781">
    <property type="entry name" value="GAF domain-like"/>
    <property type="match status" value="1"/>
</dbReference>
<feature type="coiled-coil region" evidence="1">
    <location>
        <begin position="102"/>
        <end position="145"/>
    </location>
</feature>
<evidence type="ECO:0000313" key="2">
    <source>
        <dbReference type="EMBL" id="TDK28604.1"/>
    </source>
</evidence>
<gene>
    <name evidence="2" type="ORF">E2F46_01610</name>
</gene>
<evidence type="ECO:0000256" key="1">
    <source>
        <dbReference type="SAM" id="Coils"/>
    </source>
</evidence>
<comment type="caution">
    <text evidence="2">The sequence shown here is derived from an EMBL/GenBank/DDBJ whole genome shotgun (WGS) entry which is preliminary data.</text>
</comment>
<dbReference type="OrthoDB" id="6050302at2"/>
<keyword evidence="1" id="KW-0175">Coiled coil</keyword>
<accession>A0A4R5U4L5</accession>
<dbReference type="EMBL" id="SMTF01000001">
    <property type="protein sequence ID" value="TDK28604.1"/>
    <property type="molecule type" value="Genomic_DNA"/>
</dbReference>